<dbReference type="PROSITE" id="PS50995">
    <property type="entry name" value="HTH_MARR_2"/>
    <property type="match status" value="1"/>
</dbReference>
<dbReference type="InterPro" id="IPR036390">
    <property type="entry name" value="WH_DNA-bd_sf"/>
</dbReference>
<comment type="caution">
    <text evidence="2">The sequence shown here is derived from an EMBL/GenBank/DDBJ whole genome shotgun (WGS) entry which is preliminary data.</text>
</comment>
<dbReference type="GO" id="GO:0003700">
    <property type="term" value="F:DNA-binding transcription factor activity"/>
    <property type="evidence" value="ECO:0007669"/>
    <property type="project" value="InterPro"/>
</dbReference>
<feature type="domain" description="HTH marR-type" evidence="1">
    <location>
        <begin position="16"/>
        <end position="149"/>
    </location>
</feature>
<dbReference type="PANTHER" id="PTHR39515:SF2">
    <property type="entry name" value="HTH-TYPE TRANSCRIPTIONAL REGULATOR RV0880"/>
    <property type="match status" value="1"/>
</dbReference>
<dbReference type="RefSeq" id="WP_190251628.1">
    <property type="nucleotide sequence ID" value="NZ_BMPI01000019.1"/>
</dbReference>
<sequence length="153" mass="16926">MAEAPHPTTDASSDLALVAARDLTVAVSRLRRRLRELRGEDGLTPSQTSVLSRLEKNGPATASELAVAERVRPQSMTATVAALVERGLVRRDLDPDDGRRQRLALTDHARAWISDTRRVRDEWLAAALQRELTTEELSTVVQAIALIERAMPR</sequence>
<accession>A0A917WVL7</accession>
<evidence type="ECO:0000313" key="3">
    <source>
        <dbReference type="Proteomes" id="UP000642070"/>
    </source>
</evidence>
<reference evidence="2" key="1">
    <citation type="journal article" date="2014" name="Int. J. Syst. Evol. Microbiol.">
        <title>Complete genome sequence of Corynebacterium casei LMG S-19264T (=DSM 44701T), isolated from a smear-ripened cheese.</title>
        <authorList>
            <consortium name="US DOE Joint Genome Institute (JGI-PGF)"/>
            <person name="Walter F."/>
            <person name="Albersmeier A."/>
            <person name="Kalinowski J."/>
            <person name="Ruckert C."/>
        </authorList>
    </citation>
    <scope>NUCLEOTIDE SEQUENCE</scope>
    <source>
        <strain evidence="2">JCM 19831</strain>
    </source>
</reference>
<name>A0A917WVL7_9ACTN</name>
<evidence type="ECO:0000313" key="2">
    <source>
        <dbReference type="EMBL" id="GGM36499.1"/>
    </source>
</evidence>
<evidence type="ECO:0000259" key="1">
    <source>
        <dbReference type="PROSITE" id="PS50995"/>
    </source>
</evidence>
<gene>
    <name evidence="2" type="ORF">GCM10007977_042450</name>
</gene>
<reference evidence="2" key="2">
    <citation type="submission" date="2020-09" db="EMBL/GenBank/DDBJ databases">
        <authorList>
            <person name="Sun Q."/>
            <person name="Ohkuma M."/>
        </authorList>
    </citation>
    <scope>NUCLEOTIDE SEQUENCE</scope>
    <source>
        <strain evidence="2">JCM 19831</strain>
    </source>
</reference>
<dbReference type="PANTHER" id="PTHR39515">
    <property type="entry name" value="CONSERVED PROTEIN"/>
    <property type="match status" value="1"/>
</dbReference>
<proteinExistence type="predicted"/>
<dbReference type="AlphaFoldDB" id="A0A917WVL7"/>
<organism evidence="2 3">
    <name type="scientific">Dactylosporangium sucinum</name>
    <dbReference type="NCBI Taxonomy" id="1424081"/>
    <lineage>
        <taxon>Bacteria</taxon>
        <taxon>Bacillati</taxon>
        <taxon>Actinomycetota</taxon>
        <taxon>Actinomycetes</taxon>
        <taxon>Micromonosporales</taxon>
        <taxon>Micromonosporaceae</taxon>
        <taxon>Dactylosporangium</taxon>
    </lineage>
</organism>
<dbReference type="SMART" id="SM00347">
    <property type="entry name" value="HTH_MARR"/>
    <property type="match status" value="1"/>
</dbReference>
<dbReference type="SUPFAM" id="SSF46785">
    <property type="entry name" value="Winged helix' DNA-binding domain"/>
    <property type="match status" value="1"/>
</dbReference>
<dbReference type="Gene3D" id="1.10.10.10">
    <property type="entry name" value="Winged helix-like DNA-binding domain superfamily/Winged helix DNA-binding domain"/>
    <property type="match status" value="1"/>
</dbReference>
<dbReference type="InterPro" id="IPR000835">
    <property type="entry name" value="HTH_MarR-typ"/>
</dbReference>
<keyword evidence="3" id="KW-1185">Reference proteome</keyword>
<dbReference type="InterPro" id="IPR052526">
    <property type="entry name" value="HTH-type_Bedaq_tolerance"/>
</dbReference>
<dbReference type="InterPro" id="IPR036388">
    <property type="entry name" value="WH-like_DNA-bd_sf"/>
</dbReference>
<protein>
    <submittedName>
        <fullName evidence="2">MarR family transcriptional regulator</fullName>
    </submittedName>
</protein>
<dbReference type="EMBL" id="BMPI01000019">
    <property type="protein sequence ID" value="GGM36499.1"/>
    <property type="molecule type" value="Genomic_DNA"/>
</dbReference>
<dbReference type="Pfam" id="PF12802">
    <property type="entry name" value="MarR_2"/>
    <property type="match status" value="1"/>
</dbReference>
<dbReference type="Proteomes" id="UP000642070">
    <property type="component" value="Unassembled WGS sequence"/>
</dbReference>